<protein>
    <recommendedName>
        <fullName evidence="3">PDZ domain-containing protein</fullName>
    </recommendedName>
</protein>
<keyword evidence="2" id="KW-1185">Reference proteome</keyword>
<dbReference type="AlphaFoldDB" id="A0A178BVT7"/>
<comment type="caution">
    <text evidence="1">The sequence shown here is derived from an EMBL/GenBank/DDBJ whole genome shotgun (WGS) entry which is preliminary data.</text>
</comment>
<name>A0A178BVT7_9EURO</name>
<evidence type="ECO:0000313" key="1">
    <source>
        <dbReference type="EMBL" id="OAL21284.1"/>
    </source>
</evidence>
<evidence type="ECO:0000313" key="2">
    <source>
        <dbReference type="Proteomes" id="UP000185904"/>
    </source>
</evidence>
<dbReference type="EMBL" id="LVCJ01000152">
    <property type="protein sequence ID" value="OAL21284.1"/>
    <property type="molecule type" value="Genomic_DNA"/>
</dbReference>
<accession>A0A178BVT7</accession>
<dbReference type="RefSeq" id="XP_022494375.1">
    <property type="nucleotide sequence ID" value="XM_022649652.1"/>
</dbReference>
<sequence>MSLWSSMPNNGLTFPIRGKVNLLDELGVTVAEGKDVAARPAFLHPAHDVAVLKFDTTSVDKELLRPHARYRGTTIDPPSRNQKNGILLNEAGQILGPVDSIREITTCRSTGCGQHSSRFATAKKRICGFGTLMWIHARYLEPFRLRLFGENWEIRLNRAGKEVLLEADLLPFKQPLPGKEKRPLYLGDIILEVNGELVTEPTALGWQYEQASRHMLVLRDWPNARSRSPCFPPRA</sequence>
<dbReference type="Proteomes" id="UP000185904">
    <property type="component" value="Unassembled WGS sequence"/>
</dbReference>
<reference evidence="1 2" key="1">
    <citation type="submission" date="2016-03" db="EMBL/GenBank/DDBJ databases">
        <title>The draft genome sequence of Fonsecaea nubica causative agent of cutaneous subcutaneous infection in human host.</title>
        <authorList>
            <person name="Costa F."/>
            <person name="Sybren D.H."/>
            <person name="Raittz R.T."/>
            <person name="Weiss V.A."/>
            <person name="Leao A.C."/>
            <person name="Gomes R."/>
            <person name="De Souza E.M."/>
            <person name="Pedrosa F.O."/>
            <person name="Steffens M.B."/>
            <person name="Bombassaro A."/>
            <person name="Tadra-Sfeir M.Z."/>
            <person name="Moreno L.F."/>
            <person name="Najafzadeh M.J."/>
            <person name="Felipe M.S."/>
            <person name="Teixeira M."/>
            <person name="Sun J."/>
            <person name="Xi L."/>
            <person name="Castro M.A."/>
            <person name="Vicente V.A."/>
        </authorList>
    </citation>
    <scope>NUCLEOTIDE SEQUENCE [LARGE SCALE GENOMIC DNA]</scope>
    <source>
        <strain evidence="1 2">CBS 269.64</strain>
    </source>
</reference>
<dbReference type="GeneID" id="34594784"/>
<gene>
    <name evidence="1" type="ORF">AYO20_11402</name>
</gene>
<evidence type="ECO:0008006" key="3">
    <source>
        <dbReference type="Google" id="ProtNLM"/>
    </source>
</evidence>
<organism evidence="1 2">
    <name type="scientific">Fonsecaea nubica</name>
    <dbReference type="NCBI Taxonomy" id="856822"/>
    <lineage>
        <taxon>Eukaryota</taxon>
        <taxon>Fungi</taxon>
        <taxon>Dikarya</taxon>
        <taxon>Ascomycota</taxon>
        <taxon>Pezizomycotina</taxon>
        <taxon>Eurotiomycetes</taxon>
        <taxon>Chaetothyriomycetidae</taxon>
        <taxon>Chaetothyriales</taxon>
        <taxon>Herpotrichiellaceae</taxon>
        <taxon>Fonsecaea</taxon>
    </lineage>
</organism>
<proteinExistence type="predicted"/>